<proteinExistence type="predicted"/>
<keyword evidence="1 3" id="KW-0732">Signal</keyword>
<feature type="region of interest" description="Disordered" evidence="2">
    <location>
        <begin position="202"/>
        <end position="231"/>
    </location>
</feature>
<keyword evidence="6" id="KW-1185">Reference proteome</keyword>
<feature type="chain" id="PRO_5040511050" evidence="3">
    <location>
        <begin position="19"/>
        <end position="257"/>
    </location>
</feature>
<dbReference type="Proteomes" id="UP000824998">
    <property type="component" value="Unassembled WGS sequence"/>
</dbReference>
<evidence type="ECO:0000313" key="5">
    <source>
        <dbReference type="EMBL" id="KAG9238826.1"/>
    </source>
</evidence>
<evidence type="ECO:0000256" key="3">
    <source>
        <dbReference type="SAM" id="SignalP"/>
    </source>
</evidence>
<dbReference type="PANTHER" id="PTHR40633">
    <property type="entry name" value="MATRIX PROTEIN, PUTATIVE (AFU_ORTHOLOGUE AFUA_8G05410)-RELATED"/>
    <property type="match status" value="1"/>
</dbReference>
<gene>
    <name evidence="5" type="ORF">BJ875DRAFT_4651</name>
</gene>
<feature type="compositionally biased region" description="Low complexity" evidence="2">
    <location>
        <begin position="202"/>
        <end position="223"/>
    </location>
</feature>
<dbReference type="AlphaFoldDB" id="A0A9P7YSI1"/>
<dbReference type="InterPro" id="IPR052982">
    <property type="entry name" value="SRP1/TIP1-like"/>
</dbReference>
<comment type="caution">
    <text evidence="5">The sequence shown here is derived from an EMBL/GenBank/DDBJ whole genome shotgun (WGS) entry which is preliminary data.</text>
</comment>
<dbReference type="InterPro" id="IPR018466">
    <property type="entry name" value="Kre9/Knh1-like_N"/>
</dbReference>
<feature type="region of interest" description="Disordered" evidence="2">
    <location>
        <begin position="119"/>
        <end position="150"/>
    </location>
</feature>
<dbReference type="OrthoDB" id="2260257at2759"/>
<reference evidence="5" key="1">
    <citation type="journal article" date="2021" name="IMA Fungus">
        <title>Genomic characterization of three marine fungi, including Emericellopsis atlantica sp. nov. with signatures of a generalist lifestyle and marine biomass degradation.</title>
        <authorList>
            <person name="Hagestad O.C."/>
            <person name="Hou L."/>
            <person name="Andersen J.H."/>
            <person name="Hansen E.H."/>
            <person name="Altermark B."/>
            <person name="Li C."/>
            <person name="Kuhnert E."/>
            <person name="Cox R.J."/>
            <person name="Crous P.W."/>
            <person name="Spatafora J.W."/>
            <person name="Lail K."/>
            <person name="Amirebrahimi M."/>
            <person name="Lipzen A."/>
            <person name="Pangilinan J."/>
            <person name="Andreopoulos W."/>
            <person name="Hayes R.D."/>
            <person name="Ng V."/>
            <person name="Grigoriev I.V."/>
            <person name="Jackson S.A."/>
            <person name="Sutton T.D.S."/>
            <person name="Dobson A.D.W."/>
            <person name="Rama T."/>
        </authorList>
    </citation>
    <scope>NUCLEOTIDE SEQUENCE</scope>
    <source>
        <strain evidence="5">TRa018bII</strain>
    </source>
</reference>
<name>A0A9P7YSI1_9HELO</name>
<dbReference type="EMBL" id="MU251365">
    <property type="protein sequence ID" value="KAG9238826.1"/>
    <property type="molecule type" value="Genomic_DNA"/>
</dbReference>
<evidence type="ECO:0000259" key="4">
    <source>
        <dbReference type="Pfam" id="PF10342"/>
    </source>
</evidence>
<dbReference type="Pfam" id="PF10342">
    <property type="entry name" value="Kre9_KNH"/>
    <property type="match status" value="1"/>
</dbReference>
<accession>A0A9P7YSI1</accession>
<evidence type="ECO:0000256" key="2">
    <source>
        <dbReference type="SAM" id="MobiDB-lite"/>
    </source>
</evidence>
<feature type="compositionally biased region" description="Low complexity" evidence="2">
    <location>
        <begin position="120"/>
        <end position="150"/>
    </location>
</feature>
<protein>
    <submittedName>
        <fullName evidence="5">Ser-Thr-rich glycosyl-phosphatidyl-inositol-anchored membrane family-domain-containing protein</fullName>
    </submittedName>
</protein>
<dbReference type="PANTHER" id="PTHR40633:SF1">
    <property type="entry name" value="GPI ANCHORED SERINE-THREONINE RICH PROTEIN (AFU_ORTHOLOGUE AFUA_1G03630)"/>
    <property type="match status" value="1"/>
</dbReference>
<organism evidence="5 6">
    <name type="scientific">Amylocarpus encephaloides</name>
    <dbReference type="NCBI Taxonomy" id="45428"/>
    <lineage>
        <taxon>Eukaryota</taxon>
        <taxon>Fungi</taxon>
        <taxon>Dikarya</taxon>
        <taxon>Ascomycota</taxon>
        <taxon>Pezizomycotina</taxon>
        <taxon>Leotiomycetes</taxon>
        <taxon>Helotiales</taxon>
        <taxon>Helotiales incertae sedis</taxon>
        <taxon>Amylocarpus</taxon>
    </lineage>
</organism>
<feature type="domain" description="Yeast cell wall synthesis Kre9/Knh1-like N-terminal" evidence="4">
    <location>
        <begin position="29"/>
        <end position="116"/>
    </location>
</feature>
<sequence length="257" mass="25277">MRFTSAIVAAAALAPVLAQTPGFDPITAPTADQTLPAGSSFDITWTPSADEGTVKIVLIQGESPTTLQQGPTVASGIQNSAGKFTWTVPGNDFNTYGFNISLDNSDKFQLSNPFHISGDASSSSSSSASSTATISSSTSSVTSATLPTSTAVNSTSVTSTVCKKCEYNATSVPVPTGNSTASTSAIYTTPVVLPTGSGSNSTILTTVATPTPTGPSTGGSSPSATPPPATASSSAAVAKAATGGLAAIGGLVLAFVL</sequence>
<feature type="signal peptide" evidence="3">
    <location>
        <begin position="1"/>
        <end position="18"/>
    </location>
</feature>
<evidence type="ECO:0000313" key="6">
    <source>
        <dbReference type="Proteomes" id="UP000824998"/>
    </source>
</evidence>
<evidence type="ECO:0000256" key="1">
    <source>
        <dbReference type="ARBA" id="ARBA00022729"/>
    </source>
</evidence>